<dbReference type="KEGG" id="ahal:FTX54_001735"/>
<dbReference type="NCBIfam" id="NF033912">
    <property type="entry name" value="msc"/>
    <property type="match status" value="1"/>
</dbReference>
<dbReference type="OrthoDB" id="1411407at2"/>
<feature type="transmembrane region" description="Helical" evidence="2">
    <location>
        <begin position="207"/>
        <end position="232"/>
    </location>
</feature>
<evidence type="ECO:0000256" key="1">
    <source>
        <dbReference type="SAM" id="MobiDB-lite"/>
    </source>
</evidence>
<accession>A0A5C7F2M5</accession>
<proteinExistence type="predicted"/>
<keyword evidence="4" id="KW-1185">Reference proteome</keyword>
<protein>
    <submittedName>
        <fullName evidence="3">Mechanosensitive ion channel</fullName>
    </submittedName>
</protein>
<dbReference type="EMBL" id="CP144914">
    <property type="protein sequence ID" value="WWD80316.1"/>
    <property type="molecule type" value="Genomic_DNA"/>
</dbReference>
<dbReference type="PANTHER" id="PTHR30221">
    <property type="entry name" value="SMALL-CONDUCTANCE MECHANOSENSITIVE CHANNEL"/>
    <property type="match status" value="1"/>
</dbReference>
<dbReference type="InterPro" id="IPR008910">
    <property type="entry name" value="MSC_TM_helix"/>
</dbReference>
<sequence>MNEVGTQFQNLLGDLISGLANVVVALLLLLLAWIIALVVKNLISKGLKKVGAHRGLAKTPLIKDEEQGAAILTSVAKVAYFLVFLLFLPSILDALNMEAVSGPITNMMETFLAFLPNLFAAALILIIGIFVARLVKDLVFRLLESLKIDHWFNKWTKFEDDPKDKDSSVKLSSILANILFILILIPIITVALEALNIQMISEPINNVFNTILSMIPNVFVAIALVLVGYFIAKFIGDLLKNLLARTGINRVYSFFQMEGPSKSSLQLSNILGQAVKILIILFFTVEALNVLQLEVLNNIGEAILTFLPLLVSALIILLLGLFAGHYLGSLVKKYADSAFYSALVKYTIIVFAAFMAFDQMEFASNIVNSAFLLILGALAVAFAIAFGVGGRDFARVKLQELDKKMKKESSKPGNPAAAPDDSSTGSSPGTRRTDVHDPGIPRDEGPGSHDPGI</sequence>
<reference evidence="3 4" key="1">
    <citation type="submission" date="2024-01" db="EMBL/GenBank/DDBJ databases">
        <title>Complete Genome Sequence of Alkalicoccus halolimnae BZ-SZ-XJ29T, a Moderately Halophilic Bacterium Isolated from a Salt Lake.</title>
        <authorList>
            <person name="Zhao B."/>
        </authorList>
    </citation>
    <scope>NUCLEOTIDE SEQUENCE [LARGE SCALE GENOMIC DNA]</scope>
    <source>
        <strain evidence="3 4">BZ-SZ-XJ29</strain>
    </source>
</reference>
<keyword evidence="2" id="KW-0472">Membrane</keyword>
<feature type="transmembrane region" description="Helical" evidence="2">
    <location>
        <begin position="68"/>
        <end position="91"/>
    </location>
</feature>
<feature type="transmembrane region" description="Helical" evidence="2">
    <location>
        <begin position="174"/>
        <end position="195"/>
    </location>
</feature>
<dbReference type="Gene3D" id="1.10.287.1260">
    <property type="match status" value="2"/>
</dbReference>
<feature type="compositionally biased region" description="Basic and acidic residues" evidence="1">
    <location>
        <begin position="431"/>
        <end position="453"/>
    </location>
</feature>
<dbReference type="PANTHER" id="PTHR30221:SF1">
    <property type="entry name" value="SMALL-CONDUCTANCE MECHANOSENSITIVE CHANNEL"/>
    <property type="match status" value="1"/>
</dbReference>
<name>A0A5C7F2M5_9BACI</name>
<feature type="transmembrane region" description="Helical" evidence="2">
    <location>
        <begin position="303"/>
        <end position="327"/>
    </location>
</feature>
<dbReference type="Pfam" id="PF05552">
    <property type="entry name" value="MS_channel_1st_1"/>
    <property type="match status" value="4"/>
</dbReference>
<keyword evidence="2" id="KW-0812">Transmembrane</keyword>
<feature type="transmembrane region" description="Helical" evidence="2">
    <location>
        <begin position="15"/>
        <end position="39"/>
    </location>
</feature>
<feature type="transmembrane region" description="Helical" evidence="2">
    <location>
        <begin position="111"/>
        <end position="135"/>
    </location>
</feature>
<feature type="transmembrane region" description="Helical" evidence="2">
    <location>
        <begin position="270"/>
        <end position="291"/>
    </location>
</feature>
<dbReference type="InterPro" id="IPR045275">
    <property type="entry name" value="MscS_archaea/bacteria_type"/>
</dbReference>
<evidence type="ECO:0000256" key="2">
    <source>
        <dbReference type="SAM" id="Phobius"/>
    </source>
</evidence>
<evidence type="ECO:0000313" key="4">
    <source>
        <dbReference type="Proteomes" id="UP000321816"/>
    </source>
</evidence>
<feature type="compositionally biased region" description="Low complexity" evidence="1">
    <location>
        <begin position="415"/>
        <end position="430"/>
    </location>
</feature>
<gene>
    <name evidence="3" type="ORF">FTX54_001735</name>
</gene>
<organism evidence="3 4">
    <name type="scientific">Alkalicoccus halolimnae</name>
    <dbReference type="NCBI Taxonomy" id="1667239"/>
    <lineage>
        <taxon>Bacteria</taxon>
        <taxon>Bacillati</taxon>
        <taxon>Bacillota</taxon>
        <taxon>Bacilli</taxon>
        <taxon>Bacillales</taxon>
        <taxon>Bacillaceae</taxon>
        <taxon>Alkalicoccus</taxon>
    </lineage>
</organism>
<feature type="transmembrane region" description="Helical" evidence="2">
    <location>
        <begin position="369"/>
        <end position="389"/>
    </location>
</feature>
<dbReference type="RefSeq" id="WP_147804180.1">
    <property type="nucleotide sequence ID" value="NZ_CP144914.1"/>
</dbReference>
<feature type="transmembrane region" description="Helical" evidence="2">
    <location>
        <begin position="339"/>
        <end position="357"/>
    </location>
</feature>
<evidence type="ECO:0000313" key="3">
    <source>
        <dbReference type="EMBL" id="WWD80316.1"/>
    </source>
</evidence>
<dbReference type="GO" id="GO:0008381">
    <property type="term" value="F:mechanosensitive monoatomic ion channel activity"/>
    <property type="evidence" value="ECO:0007669"/>
    <property type="project" value="InterPro"/>
</dbReference>
<dbReference type="Proteomes" id="UP000321816">
    <property type="component" value="Chromosome"/>
</dbReference>
<keyword evidence="2" id="KW-1133">Transmembrane helix</keyword>
<feature type="region of interest" description="Disordered" evidence="1">
    <location>
        <begin position="404"/>
        <end position="453"/>
    </location>
</feature>
<dbReference type="AlphaFoldDB" id="A0A5C7F2M5"/>